<feature type="chain" id="PRO_5043599462" evidence="2">
    <location>
        <begin position="23"/>
        <end position="291"/>
    </location>
</feature>
<sequence length="291" mass="30065">MKKVFLLAALVLACTAGSNASAMNEAALNASMSEMMPVKKTAKKTTKKTSKKTTTKKTSTKKTTSAASSTTAATTTSATTTAATTSNAATSTSATSNAGSAVAGILGAVLGGNSNSSSSAGSSIINGILNNVIGSGTFSKQDLCAHTWKYSKPGCAFISENLLAKAGGEIAANKVEEKLGEYYSKFGFSGSNTYFTFKTDGTFAAKIDGKSWQGNYTFDEKTHAIQMKGLLLSMSGYATKTTNGISLLFDQTKLLNLIKTMGALKGSSTLSAIGTIANNYDGMRVGFEMTK</sequence>
<reference evidence="4" key="1">
    <citation type="submission" date="2022-11" db="EMBL/GenBank/DDBJ databases">
        <title>Genomic repertoires linked with pathogenic potency of arthritogenic Prevotella copri isolated from the gut of rheumatoid arthritis patients.</title>
        <authorList>
            <person name="Nii T."/>
            <person name="Maeda Y."/>
            <person name="Motooka D."/>
            <person name="Naito M."/>
            <person name="Matsumoto Y."/>
            <person name="Ogawa T."/>
            <person name="Oguro-Igashira E."/>
            <person name="Kishikawa T."/>
            <person name="Yamashita M."/>
            <person name="Koizumi S."/>
            <person name="Kurakawa T."/>
            <person name="Okumura R."/>
            <person name="Kayama H."/>
            <person name="Murakami M."/>
            <person name="Sakaguchi T."/>
            <person name="Das B."/>
            <person name="Nakamura S."/>
            <person name="Okada Y."/>
            <person name="Kumanogoh A."/>
            <person name="Takeda K."/>
        </authorList>
    </citation>
    <scope>NUCLEOTIDE SEQUENCE</scope>
    <source>
        <strain evidence="4">H105_2-2</strain>
    </source>
</reference>
<organism evidence="4 5">
    <name type="scientific">Segatella copri</name>
    <dbReference type="NCBI Taxonomy" id="165179"/>
    <lineage>
        <taxon>Bacteria</taxon>
        <taxon>Pseudomonadati</taxon>
        <taxon>Bacteroidota</taxon>
        <taxon>Bacteroidia</taxon>
        <taxon>Bacteroidales</taxon>
        <taxon>Prevotellaceae</taxon>
        <taxon>Segatella</taxon>
    </lineage>
</organism>
<evidence type="ECO:0000256" key="1">
    <source>
        <dbReference type="SAM" id="MobiDB-lite"/>
    </source>
</evidence>
<comment type="caution">
    <text evidence="4">The sequence shown here is derived from an EMBL/GenBank/DDBJ whole genome shotgun (WGS) entry which is preliminary data.</text>
</comment>
<evidence type="ECO:0000313" key="4">
    <source>
        <dbReference type="EMBL" id="MCW4137904.1"/>
    </source>
</evidence>
<name>A0AAW5U9C7_9BACT</name>
<evidence type="ECO:0000256" key="2">
    <source>
        <dbReference type="SAM" id="SignalP"/>
    </source>
</evidence>
<dbReference type="InterPro" id="IPR032575">
    <property type="entry name" value="DUF4923"/>
</dbReference>
<feature type="domain" description="DUF4923" evidence="3">
    <location>
        <begin position="125"/>
        <end position="291"/>
    </location>
</feature>
<keyword evidence="2" id="KW-0732">Signal</keyword>
<proteinExistence type="predicted"/>
<dbReference type="AlphaFoldDB" id="A0AAW5U9C7"/>
<protein>
    <submittedName>
        <fullName evidence="4">DUF4923 family protein</fullName>
    </submittedName>
</protein>
<evidence type="ECO:0000313" key="5">
    <source>
        <dbReference type="Proteomes" id="UP001208620"/>
    </source>
</evidence>
<feature type="region of interest" description="Disordered" evidence="1">
    <location>
        <begin position="38"/>
        <end position="71"/>
    </location>
</feature>
<dbReference type="EMBL" id="JAPDVD010000001">
    <property type="protein sequence ID" value="MCW4137904.1"/>
    <property type="molecule type" value="Genomic_DNA"/>
</dbReference>
<feature type="signal peptide" evidence="2">
    <location>
        <begin position="1"/>
        <end position="22"/>
    </location>
</feature>
<dbReference type="Proteomes" id="UP001208620">
    <property type="component" value="Unassembled WGS sequence"/>
</dbReference>
<feature type="compositionally biased region" description="Low complexity" evidence="1">
    <location>
        <begin position="61"/>
        <end position="71"/>
    </location>
</feature>
<gene>
    <name evidence="4" type="ORF">ONT01_08975</name>
</gene>
<dbReference type="RefSeq" id="WP_264948973.1">
    <property type="nucleotide sequence ID" value="NZ_JAPDVB010000001.1"/>
</dbReference>
<evidence type="ECO:0000259" key="3">
    <source>
        <dbReference type="Pfam" id="PF16270"/>
    </source>
</evidence>
<accession>A0AAW5U9C7</accession>
<dbReference type="Pfam" id="PF16270">
    <property type="entry name" value="DUF4923"/>
    <property type="match status" value="1"/>
</dbReference>
<feature type="compositionally biased region" description="Basic residues" evidence="1">
    <location>
        <begin position="40"/>
        <end position="60"/>
    </location>
</feature>